<protein>
    <recommendedName>
        <fullName evidence="2">Ribonucleases P/MRP subunit Pop8-like domain-containing protein</fullName>
    </recommendedName>
</protein>
<dbReference type="OrthoDB" id="5530243at2759"/>
<dbReference type="EMBL" id="ML977574">
    <property type="protein sequence ID" value="KAF2003088.1"/>
    <property type="molecule type" value="Genomic_DNA"/>
</dbReference>
<dbReference type="PANTHER" id="PTHR28173">
    <property type="entry name" value="RIBONUCLEASES P/MRP PROTEIN SUBUNIT POP8"/>
    <property type="match status" value="1"/>
</dbReference>
<feature type="compositionally biased region" description="Basic residues" evidence="1">
    <location>
        <begin position="63"/>
        <end position="73"/>
    </location>
</feature>
<gene>
    <name evidence="3" type="ORF">P154DRAFT_573488</name>
</gene>
<dbReference type="GO" id="GO:0000171">
    <property type="term" value="F:ribonuclease MRP activity"/>
    <property type="evidence" value="ECO:0007669"/>
    <property type="project" value="TreeGrafter"/>
</dbReference>
<dbReference type="GO" id="GO:0008033">
    <property type="term" value="P:tRNA processing"/>
    <property type="evidence" value="ECO:0007669"/>
    <property type="project" value="InterPro"/>
</dbReference>
<dbReference type="AlphaFoldDB" id="A0A6A5WPW2"/>
<dbReference type="PANTHER" id="PTHR28173:SF1">
    <property type="entry name" value="RIBONUCLEASES P_MRP PROTEIN SUBUNIT POP8"/>
    <property type="match status" value="1"/>
</dbReference>
<dbReference type="GO" id="GO:0000294">
    <property type="term" value="P:nuclear-transcribed mRNA catabolic process, RNase MRP-dependent"/>
    <property type="evidence" value="ECO:0007669"/>
    <property type="project" value="TreeGrafter"/>
</dbReference>
<dbReference type="InterPro" id="IPR020347">
    <property type="entry name" value="Pop8"/>
</dbReference>
<feature type="region of interest" description="Disordered" evidence="1">
    <location>
        <begin position="106"/>
        <end position="126"/>
    </location>
</feature>
<dbReference type="GO" id="GO:0005655">
    <property type="term" value="C:nucleolar ribonuclease P complex"/>
    <property type="evidence" value="ECO:0007669"/>
    <property type="project" value="InterPro"/>
</dbReference>
<evidence type="ECO:0000256" key="1">
    <source>
        <dbReference type="SAM" id="MobiDB-lite"/>
    </source>
</evidence>
<reference evidence="3" key="1">
    <citation type="journal article" date="2020" name="Stud. Mycol.">
        <title>101 Dothideomycetes genomes: a test case for predicting lifestyles and emergence of pathogens.</title>
        <authorList>
            <person name="Haridas S."/>
            <person name="Albert R."/>
            <person name="Binder M."/>
            <person name="Bloem J."/>
            <person name="Labutti K."/>
            <person name="Salamov A."/>
            <person name="Andreopoulos B."/>
            <person name="Baker S."/>
            <person name="Barry K."/>
            <person name="Bills G."/>
            <person name="Bluhm B."/>
            <person name="Cannon C."/>
            <person name="Castanera R."/>
            <person name="Culley D."/>
            <person name="Daum C."/>
            <person name="Ezra D."/>
            <person name="Gonzalez J."/>
            <person name="Henrissat B."/>
            <person name="Kuo A."/>
            <person name="Liang C."/>
            <person name="Lipzen A."/>
            <person name="Lutzoni F."/>
            <person name="Magnuson J."/>
            <person name="Mondo S."/>
            <person name="Nolan M."/>
            <person name="Ohm R."/>
            <person name="Pangilinan J."/>
            <person name="Park H.-J."/>
            <person name="Ramirez L."/>
            <person name="Alfaro M."/>
            <person name="Sun H."/>
            <person name="Tritt A."/>
            <person name="Yoshinaga Y."/>
            <person name="Zwiers L.-H."/>
            <person name="Turgeon B."/>
            <person name="Goodwin S."/>
            <person name="Spatafora J."/>
            <person name="Crous P."/>
            <person name="Grigoriev I."/>
        </authorList>
    </citation>
    <scope>NUCLEOTIDE SEQUENCE</scope>
    <source>
        <strain evidence="3">CBS 123094</strain>
    </source>
</reference>
<name>A0A6A5WPW2_9PLEO</name>
<evidence type="ECO:0000259" key="2">
    <source>
        <dbReference type="Pfam" id="PF20976"/>
    </source>
</evidence>
<feature type="compositionally biased region" description="Pro residues" evidence="1">
    <location>
        <begin position="37"/>
        <end position="48"/>
    </location>
</feature>
<evidence type="ECO:0000313" key="4">
    <source>
        <dbReference type="Proteomes" id="UP000799779"/>
    </source>
</evidence>
<organism evidence="3 4">
    <name type="scientific">Amniculicola lignicola CBS 123094</name>
    <dbReference type="NCBI Taxonomy" id="1392246"/>
    <lineage>
        <taxon>Eukaryota</taxon>
        <taxon>Fungi</taxon>
        <taxon>Dikarya</taxon>
        <taxon>Ascomycota</taxon>
        <taxon>Pezizomycotina</taxon>
        <taxon>Dothideomycetes</taxon>
        <taxon>Pleosporomycetidae</taxon>
        <taxon>Pleosporales</taxon>
        <taxon>Amniculicolaceae</taxon>
        <taxon>Amniculicola</taxon>
    </lineage>
</organism>
<dbReference type="Proteomes" id="UP000799779">
    <property type="component" value="Unassembled WGS sequence"/>
</dbReference>
<dbReference type="Pfam" id="PF20976">
    <property type="entry name" value="Pop8"/>
    <property type="match status" value="1"/>
</dbReference>
<proteinExistence type="predicted"/>
<keyword evidence="4" id="KW-1185">Reference proteome</keyword>
<feature type="domain" description="Ribonucleases P/MRP subunit Pop8-like" evidence="2">
    <location>
        <begin position="127"/>
        <end position="189"/>
    </location>
</feature>
<dbReference type="GO" id="GO:0004526">
    <property type="term" value="F:ribonuclease P activity"/>
    <property type="evidence" value="ECO:0007669"/>
    <property type="project" value="TreeGrafter"/>
</dbReference>
<accession>A0A6A5WPW2</accession>
<sequence length="242" mass="25211">MAPSTIPTTAATIATTSTSSNPTLPSNSNPTANHPSTNPPPSAPPNPPSADTEMLDAQDPATKKRKRPQKPHILHQTTFRNNAWTYLHLELQTPFTIALPASSSLKRRGRGGGGGGGRAVTAPSTATSTALRDLDPLTASTLLTPTLSAFLGLHGSRIPVDILKCEGRDVWIRVPREDGKGVLGALTGWMGWCEAGLVPGGAEGGEGENGRVRVSWRVRGKGDWLGAVVGEGDGDGGELFEG</sequence>
<dbReference type="GO" id="GO:0000172">
    <property type="term" value="C:ribonuclease MRP complex"/>
    <property type="evidence" value="ECO:0007669"/>
    <property type="project" value="InterPro"/>
</dbReference>
<evidence type="ECO:0000313" key="3">
    <source>
        <dbReference type="EMBL" id="KAF2003088.1"/>
    </source>
</evidence>
<dbReference type="InterPro" id="IPR049128">
    <property type="entry name" value="Pop8-like_dom"/>
</dbReference>
<feature type="region of interest" description="Disordered" evidence="1">
    <location>
        <begin position="1"/>
        <end position="76"/>
    </location>
</feature>
<feature type="compositionally biased region" description="Low complexity" evidence="1">
    <location>
        <begin position="1"/>
        <end position="36"/>
    </location>
</feature>
<dbReference type="GO" id="GO:0034965">
    <property type="term" value="P:intronic box C/D snoRNA processing"/>
    <property type="evidence" value="ECO:0007669"/>
    <property type="project" value="TreeGrafter"/>
</dbReference>